<feature type="compositionally biased region" description="Low complexity" evidence="1">
    <location>
        <begin position="48"/>
        <end position="58"/>
    </location>
</feature>
<reference evidence="3" key="1">
    <citation type="journal article" date="2019" name="Int. J. Syst. Evol. Microbiol.">
        <title>The Global Catalogue of Microorganisms (GCM) 10K type strain sequencing project: providing services to taxonomists for standard genome sequencing and annotation.</title>
        <authorList>
            <consortium name="The Broad Institute Genomics Platform"/>
            <consortium name="The Broad Institute Genome Sequencing Center for Infectious Disease"/>
            <person name="Wu L."/>
            <person name="Ma J."/>
        </authorList>
    </citation>
    <scope>NUCLEOTIDE SEQUENCE [LARGE SCALE GENOMIC DNA]</scope>
    <source>
        <strain evidence="3">JCM 17066</strain>
    </source>
</reference>
<feature type="compositionally biased region" description="Basic and acidic residues" evidence="1">
    <location>
        <begin position="32"/>
        <end position="47"/>
    </location>
</feature>
<name>A0ABW0M749_9BURK</name>
<keyword evidence="3" id="KW-1185">Reference proteome</keyword>
<protein>
    <recommendedName>
        <fullName evidence="4">Type II secretion system protein GspC N-terminal domain-containing protein</fullName>
    </recommendedName>
</protein>
<proteinExistence type="predicted"/>
<feature type="compositionally biased region" description="Pro residues" evidence="1">
    <location>
        <begin position="87"/>
        <end position="110"/>
    </location>
</feature>
<dbReference type="RefSeq" id="WP_378996293.1">
    <property type="nucleotide sequence ID" value="NZ_JBHSMT010000012.1"/>
</dbReference>
<accession>A0ABW0M749</accession>
<gene>
    <name evidence="2" type="ORF">ACFPM8_06630</name>
</gene>
<organism evidence="2 3">
    <name type="scientific">Paraherbaspirillum soli</name>
    <dbReference type="NCBI Taxonomy" id="631222"/>
    <lineage>
        <taxon>Bacteria</taxon>
        <taxon>Pseudomonadati</taxon>
        <taxon>Pseudomonadota</taxon>
        <taxon>Betaproteobacteria</taxon>
        <taxon>Burkholderiales</taxon>
        <taxon>Oxalobacteraceae</taxon>
        <taxon>Paraherbaspirillum</taxon>
    </lineage>
</organism>
<dbReference type="Proteomes" id="UP001596045">
    <property type="component" value="Unassembled WGS sequence"/>
</dbReference>
<evidence type="ECO:0000313" key="2">
    <source>
        <dbReference type="EMBL" id="MFC5473634.1"/>
    </source>
</evidence>
<dbReference type="EMBL" id="JBHSMT010000012">
    <property type="protein sequence ID" value="MFC5473634.1"/>
    <property type="molecule type" value="Genomic_DNA"/>
</dbReference>
<feature type="region of interest" description="Disordered" evidence="1">
    <location>
        <begin position="32"/>
        <end position="110"/>
    </location>
</feature>
<comment type="caution">
    <text evidence="2">The sequence shown here is derived from an EMBL/GenBank/DDBJ whole genome shotgun (WGS) entry which is preliminary data.</text>
</comment>
<evidence type="ECO:0000313" key="3">
    <source>
        <dbReference type="Proteomes" id="UP001596045"/>
    </source>
</evidence>
<evidence type="ECO:0000256" key="1">
    <source>
        <dbReference type="SAM" id="MobiDB-lite"/>
    </source>
</evidence>
<sequence length="176" mass="18836">MRLPLTHRKLVLLLVAGVLALYSALHFREGRPEAGPAEPDHRARAHAEAQSTTTAAEAKPALALSLPKRGDLDQKPKANLFAATDWTPPPPPPPPPVKAAPPPPPQAPPLPFSFVGLLEDRSKPTAFLANGEALLIVAAGDTIDNTYHVDTVSPTEIALTYLPLNQKQIIRIQGEL</sequence>
<evidence type="ECO:0008006" key="4">
    <source>
        <dbReference type="Google" id="ProtNLM"/>
    </source>
</evidence>